<dbReference type="Gene3D" id="2.60.120.260">
    <property type="entry name" value="Galactose-binding domain-like"/>
    <property type="match status" value="1"/>
</dbReference>
<dbReference type="Gene3D" id="2.60.40.1180">
    <property type="entry name" value="Golgi alpha-mannosidase II"/>
    <property type="match status" value="1"/>
</dbReference>
<evidence type="ECO:0000256" key="4">
    <source>
        <dbReference type="ARBA" id="ARBA00022729"/>
    </source>
</evidence>
<protein>
    <recommendedName>
        <fullName evidence="3">non-reducing end alpha-L-arabinofuranosidase</fullName>
        <ecNumber evidence="3">3.2.1.55</ecNumber>
    </recommendedName>
</protein>
<dbReference type="InterPro" id="IPR055235">
    <property type="entry name" value="ASD1_cat"/>
</dbReference>
<dbReference type="STRING" id="240015.ACP_2793"/>
<evidence type="ECO:0000256" key="2">
    <source>
        <dbReference type="ARBA" id="ARBA00007186"/>
    </source>
</evidence>
<feature type="chain" id="PRO_5002909266" description="non-reducing end alpha-L-arabinofuranosidase" evidence="7">
    <location>
        <begin position="26"/>
        <end position="639"/>
    </location>
</feature>
<dbReference type="PANTHER" id="PTHR31776:SF0">
    <property type="entry name" value="ALPHA-L-ARABINOFURANOSIDASE 1"/>
    <property type="match status" value="1"/>
</dbReference>
<evidence type="ECO:0000256" key="5">
    <source>
        <dbReference type="ARBA" id="ARBA00022801"/>
    </source>
</evidence>
<name>C1F399_ACIC5</name>
<keyword evidence="5" id="KW-0378">Hydrolase</keyword>
<organism evidence="9 10">
    <name type="scientific">Acidobacterium capsulatum (strain ATCC 51196 / DSM 11244 / BCRC 80197 / JCM 7670 / NBRC 15755 / NCIMB 13165 / 161)</name>
    <dbReference type="NCBI Taxonomy" id="240015"/>
    <lineage>
        <taxon>Bacteria</taxon>
        <taxon>Pseudomonadati</taxon>
        <taxon>Acidobacteriota</taxon>
        <taxon>Terriglobia</taxon>
        <taxon>Terriglobales</taxon>
        <taxon>Acidobacteriaceae</taxon>
        <taxon>Acidobacterium</taxon>
    </lineage>
</organism>
<dbReference type="KEGG" id="aca:ACP_2793"/>
<dbReference type="InParanoid" id="C1F399"/>
<dbReference type="InterPro" id="IPR010720">
    <property type="entry name" value="Alpha-L-AF_C"/>
</dbReference>
<comment type="similarity">
    <text evidence="2">Belongs to the glycosyl hydrolase 51 family.</text>
</comment>
<dbReference type="GO" id="GO:0046556">
    <property type="term" value="F:alpha-L-arabinofuranosidase activity"/>
    <property type="evidence" value="ECO:0007669"/>
    <property type="project" value="UniProtKB-EC"/>
</dbReference>
<dbReference type="SUPFAM" id="SSF51445">
    <property type="entry name" value="(Trans)glycosidases"/>
    <property type="match status" value="1"/>
</dbReference>
<evidence type="ECO:0000256" key="3">
    <source>
        <dbReference type="ARBA" id="ARBA00012670"/>
    </source>
</evidence>
<sequence>MKFRHSLSLAAIPLALTLLPSLAAAQSPQAELTVHYNQPVHAISPSLYGLMTEEINHSYDGGLYAELVKDRVFHANATNSFIKTWQLEQNAEQGIAATVDHTTGPSQALPYSMKLTASQASASDPGGLDNPGYWGVPVWPDTTYHASIYLKGEAGAAVPVTISIVNKATGKTLASATFPAPTAEWKQYTATLHTGNVPESENNFIRISVAHPGTVWMNLVSLFPPTYLNQKNGDRVDLMKKLAALHPAFLRFPGGNYLEGNEIKDWYDWKKTIGPLVDRPTHPSPWGYQSSDGMGLLEFLEWCQDLHMQPLLAVYAGYSLHGQHVDPGKALAPYVQDAIEEIQYVTGGTDTKWGAERARDGHPAPFPLKYIEIGNEDFFDHSGSYSARFAQFATAIRKAYPDLQLIATTPVKGDVQPDVIDDHFYRSPHGFFTDTNHYDKVSRKGPKIFVGEWATIEGTPTPDFDAALSDAAWMTGLERNSDLVIMASYAPLLVNVNPMAAQWGTNLIGYDALHSFASPSYYAQVLFGKYRGDEVVKGSMEGAGPLCFYSATRAGDHLYLKIVNAAPKPQPLTLHLDADGKIDPQATLVTLSALSPHDSNSLEHPDHIVPETHVLKGIGGTVQHTFAPYSINILVMKVK</sequence>
<keyword evidence="4 7" id="KW-0732">Signal</keyword>
<dbReference type="Gene3D" id="3.20.20.80">
    <property type="entry name" value="Glycosidases"/>
    <property type="match status" value="1"/>
</dbReference>
<feature type="domain" description="Alpha-L-arabinofuranosidase C-terminal" evidence="8">
    <location>
        <begin position="451"/>
        <end position="630"/>
    </location>
</feature>
<dbReference type="InterPro" id="IPR017853">
    <property type="entry name" value="GH"/>
</dbReference>
<evidence type="ECO:0000259" key="8">
    <source>
        <dbReference type="SMART" id="SM00813"/>
    </source>
</evidence>
<dbReference type="Proteomes" id="UP000002207">
    <property type="component" value="Chromosome"/>
</dbReference>
<dbReference type="Pfam" id="PF06964">
    <property type="entry name" value="Alpha-L-AF_C"/>
    <property type="match status" value="1"/>
</dbReference>
<dbReference type="AlphaFoldDB" id="C1F399"/>
<keyword evidence="6" id="KW-0325">Glycoprotein</keyword>
<dbReference type="RefSeq" id="WP_015897852.1">
    <property type="nucleotide sequence ID" value="NC_012483.1"/>
</dbReference>
<evidence type="ECO:0000313" key="9">
    <source>
        <dbReference type="EMBL" id="ACO32115.1"/>
    </source>
</evidence>
<dbReference type="PANTHER" id="PTHR31776">
    <property type="entry name" value="ALPHA-L-ARABINOFURANOSIDASE 1"/>
    <property type="match status" value="1"/>
</dbReference>
<dbReference type="EMBL" id="CP001472">
    <property type="protein sequence ID" value="ACO32115.1"/>
    <property type="molecule type" value="Genomic_DNA"/>
</dbReference>
<gene>
    <name evidence="9" type="ordered locus">ACP_2793</name>
</gene>
<evidence type="ECO:0000256" key="6">
    <source>
        <dbReference type="ARBA" id="ARBA00023180"/>
    </source>
</evidence>
<dbReference type="Pfam" id="PF22848">
    <property type="entry name" value="ASD1_dom"/>
    <property type="match status" value="1"/>
</dbReference>
<feature type="signal peptide" evidence="7">
    <location>
        <begin position="1"/>
        <end position="25"/>
    </location>
</feature>
<comment type="catalytic activity">
    <reaction evidence="1">
        <text>Hydrolysis of terminal non-reducing alpha-L-arabinofuranoside residues in alpha-L-arabinosides.</text>
        <dbReference type="EC" id="3.2.1.55"/>
    </reaction>
</comment>
<dbReference type="InterPro" id="IPR013780">
    <property type="entry name" value="Glyco_hydro_b"/>
</dbReference>
<dbReference type="EC" id="3.2.1.55" evidence="3"/>
<reference evidence="9 10" key="1">
    <citation type="journal article" date="2009" name="Appl. Environ. Microbiol.">
        <title>Three genomes from the phylum Acidobacteria provide insight into the lifestyles of these microorganisms in soils.</title>
        <authorList>
            <person name="Ward N.L."/>
            <person name="Challacombe J.F."/>
            <person name="Janssen P.H."/>
            <person name="Henrissat B."/>
            <person name="Coutinho P.M."/>
            <person name="Wu M."/>
            <person name="Xie G."/>
            <person name="Haft D.H."/>
            <person name="Sait M."/>
            <person name="Badger J."/>
            <person name="Barabote R.D."/>
            <person name="Bradley B."/>
            <person name="Brettin T.S."/>
            <person name="Brinkac L.M."/>
            <person name="Bruce D."/>
            <person name="Creasy T."/>
            <person name="Daugherty S.C."/>
            <person name="Davidsen T.M."/>
            <person name="DeBoy R.T."/>
            <person name="Detter J.C."/>
            <person name="Dodson R.J."/>
            <person name="Durkin A.S."/>
            <person name="Ganapathy A."/>
            <person name="Gwinn-Giglio M."/>
            <person name="Han C.S."/>
            <person name="Khouri H."/>
            <person name="Kiss H."/>
            <person name="Kothari S.P."/>
            <person name="Madupu R."/>
            <person name="Nelson K.E."/>
            <person name="Nelson W.C."/>
            <person name="Paulsen I."/>
            <person name="Penn K."/>
            <person name="Ren Q."/>
            <person name="Rosovitz M.J."/>
            <person name="Selengut J.D."/>
            <person name="Shrivastava S."/>
            <person name="Sullivan S.A."/>
            <person name="Tapia R."/>
            <person name="Thompson L.S."/>
            <person name="Watkins K.L."/>
            <person name="Yang Q."/>
            <person name="Yu C."/>
            <person name="Zafar N."/>
            <person name="Zhou L."/>
            <person name="Kuske C.R."/>
        </authorList>
    </citation>
    <scope>NUCLEOTIDE SEQUENCE [LARGE SCALE GENOMIC DNA]</scope>
    <source>
        <strain evidence="10">ATCC 51196 / DSM 11244 / BCRC 80197 / JCM 7670 / NBRC 15755 / NCIMB 13165 / 161</strain>
    </source>
</reference>
<dbReference type="OrthoDB" id="9758333at2"/>
<dbReference type="SMART" id="SM00813">
    <property type="entry name" value="Alpha-L-AF_C"/>
    <property type="match status" value="1"/>
</dbReference>
<dbReference type="eggNOG" id="COG3534">
    <property type="taxonomic scope" value="Bacteria"/>
</dbReference>
<dbReference type="InterPro" id="IPR051563">
    <property type="entry name" value="Glycosyl_Hydrolase_51"/>
</dbReference>
<dbReference type="GO" id="GO:0046373">
    <property type="term" value="P:L-arabinose metabolic process"/>
    <property type="evidence" value="ECO:0007669"/>
    <property type="project" value="InterPro"/>
</dbReference>
<dbReference type="HOGENOM" id="CLU_010060_1_0_0"/>
<proteinExistence type="inferred from homology"/>
<evidence type="ECO:0000256" key="7">
    <source>
        <dbReference type="SAM" id="SignalP"/>
    </source>
</evidence>
<accession>C1F399</accession>
<evidence type="ECO:0000256" key="1">
    <source>
        <dbReference type="ARBA" id="ARBA00001462"/>
    </source>
</evidence>
<keyword evidence="10" id="KW-1185">Reference proteome</keyword>
<dbReference type="CAZy" id="GH51">
    <property type="family name" value="Glycoside Hydrolase Family 51"/>
</dbReference>
<evidence type="ECO:0000313" key="10">
    <source>
        <dbReference type="Proteomes" id="UP000002207"/>
    </source>
</evidence>